<dbReference type="EMBL" id="UGTM01000002">
    <property type="protein sequence ID" value="SUB94135.1"/>
    <property type="molecule type" value="Genomic_DNA"/>
</dbReference>
<dbReference type="GO" id="GO:0005975">
    <property type="term" value="P:carbohydrate metabolic process"/>
    <property type="evidence" value="ECO:0007669"/>
    <property type="project" value="InterPro"/>
</dbReference>
<reference evidence="3 4" key="1">
    <citation type="submission" date="2018-06" db="EMBL/GenBank/DDBJ databases">
        <authorList>
            <consortium name="Pathogen Informatics"/>
            <person name="Doyle S."/>
        </authorList>
    </citation>
    <scope>NUCLEOTIDE SEQUENCE [LARGE SCALE GENOMIC DNA]</scope>
    <source>
        <strain evidence="3 4">NCTC13067</strain>
    </source>
</reference>
<dbReference type="InterPro" id="IPR032979">
    <property type="entry name" value="ENGase"/>
</dbReference>
<dbReference type="GO" id="GO:0033925">
    <property type="term" value="F:mannosyl-glycoprotein endo-beta-N-acetylglucosaminidase activity"/>
    <property type="evidence" value="ECO:0007669"/>
    <property type="project" value="InterPro"/>
</dbReference>
<feature type="chain" id="PRO_5017003763" evidence="1">
    <location>
        <begin position="26"/>
        <end position="1061"/>
    </location>
</feature>
<sequence length="1061" mass="117019">MKKKSTLAALLLTALLSGSPASVMAQNYNFGQLNWKKMVDLFATALQHGKNFPTDEEIATEMGMTTTDLSFIKSHVQRRDILDQKGRLIKNTYADRRVWMNLPMGSGSGGDAGYPTGVWHNDVFSLWNYTALWGSWNHSVAQIPGAWTDAAHKNGCDILGGTIFFDGASSAGAYNDWITYAGATTSDPKLAYDNYMYVKPLIHMLMYFGMDGVNINWEYKTGTVGNYKGFHKALYKYAKQVGFDGFHLGLYGSSSQLTAAQAPDWYADSDGQISDLMLNYRGEDGAENSVQNAKQANSKLGAKGLWQGFWIVSFNQDWESMADKEAQELNICLWGEHKDSRFWSYNSGSSTMEQQDHYQQFLERTFSGGNRNPLNKVGLSYSNAKMEWAGDTPPMSNWKGFADMVPERSTVKGSFPFATNFCLGNGDRYNYRGKKVSGAWYNMSAQDIVPTYRWLVLKANEKVSDAAQISKDVTPSFTHEDAFTGGTCLRLKATGSTASDIVLYRTDLTTNGAKPYALVATKKNGEKNGQLKLILFTGGQWKAYDIPQNGGNSWKEHRISLEGLAHGSKVEYVGLRVENAENGFDAYVGELQLNDGNTAKSDEVQNVDVTTTSTLVENGTTTVDLKMAWGVNHVANEYGVVYNKDANIDHFEVIYRASDTNDANVVEVGRTSQWAAFIPALDITGAKKPQVAVVAVSTDLKTVTKPEWHDIKTSSEAGAKDPFGSYGQSFLDTNAEGYNNAVRLRGVERFTVKGTPDGDYKYELPYADYLKDNSPNGVKNSARFLNYHHADKTLKVKQGETYEFTLKGFDAQVVTTGTKDDCRYCFVGGWMDFDGSGTFNYGKGVVEQPFWKDNGFYSYADGTSYANDPDKDQSTYPLDDNTKDGTEAYGERVFRAGTLRKGNPCLVKGDGLKGTIFIPEDAHVGKSRLRIVYSDAWFAGAFGPGSKTNKGYTLDIDVDIVGDNQPGRTYVDKHDVGNPDNWTIVTAVDKVANVTGVPSVQVVNGKLVFENTSKAEIYTVDGRLVQSIVAPVTAELHTANKTVLIVKLHNNKTVKSVKVVL</sequence>
<keyword evidence="1" id="KW-0732">Signal</keyword>
<dbReference type="PANTHER" id="PTHR13246">
    <property type="entry name" value="ENDO BETA N-ACETYLGLUCOSAMINIDASE"/>
    <property type="match status" value="1"/>
</dbReference>
<gene>
    <name evidence="3" type="ORF">NCTC13067_01996</name>
</gene>
<feature type="signal peptide" evidence="1">
    <location>
        <begin position="1"/>
        <end position="25"/>
    </location>
</feature>
<dbReference type="InterPro" id="IPR005201">
    <property type="entry name" value="TIM_ENGase"/>
</dbReference>
<evidence type="ECO:0000256" key="1">
    <source>
        <dbReference type="SAM" id="SignalP"/>
    </source>
</evidence>
<dbReference type="Gene3D" id="2.60.120.260">
    <property type="entry name" value="Galactose-binding domain-like"/>
    <property type="match status" value="1"/>
</dbReference>
<organism evidence="3 4">
    <name type="scientific">Prevotella denticola</name>
    <dbReference type="NCBI Taxonomy" id="28129"/>
    <lineage>
        <taxon>Bacteria</taxon>
        <taxon>Pseudomonadati</taxon>
        <taxon>Bacteroidota</taxon>
        <taxon>Bacteroidia</taxon>
        <taxon>Bacteroidales</taxon>
        <taxon>Prevotellaceae</taxon>
        <taxon>Prevotella</taxon>
    </lineage>
</organism>
<dbReference type="Proteomes" id="UP000255469">
    <property type="component" value="Unassembled WGS sequence"/>
</dbReference>
<proteinExistence type="predicted"/>
<name>A0A379EDK5_9BACT</name>
<evidence type="ECO:0000313" key="4">
    <source>
        <dbReference type="Proteomes" id="UP000255469"/>
    </source>
</evidence>
<dbReference type="RefSeq" id="WP_029216508.1">
    <property type="nucleotide sequence ID" value="NZ_JAQCZE010000009.1"/>
</dbReference>
<evidence type="ECO:0000313" key="3">
    <source>
        <dbReference type="EMBL" id="SUB94135.1"/>
    </source>
</evidence>
<dbReference type="PROSITE" id="PS00213">
    <property type="entry name" value="LIPOCALIN"/>
    <property type="match status" value="1"/>
</dbReference>
<dbReference type="Pfam" id="PF03644">
    <property type="entry name" value="Glyco_hydro_85"/>
    <property type="match status" value="1"/>
</dbReference>
<evidence type="ECO:0000259" key="2">
    <source>
        <dbReference type="Pfam" id="PF03644"/>
    </source>
</evidence>
<dbReference type="Gene3D" id="3.20.20.80">
    <property type="entry name" value="Glycosidases"/>
    <property type="match status" value="1"/>
</dbReference>
<dbReference type="AlphaFoldDB" id="A0A379EDK5"/>
<feature type="domain" description="Cytosolic endo-beta-N-acetylglucosaminidase TIM barrel" evidence="2">
    <location>
        <begin position="123"/>
        <end position="428"/>
    </location>
</feature>
<dbReference type="InterPro" id="IPR001579">
    <property type="entry name" value="Glyco_hydro_18_chit_AS"/>
</dbReference>
<dbReference type="InterPro" id="IPR022272">
    <property type="entry name" value="Lipocalin_CS"/>
</dbReference>
<protein>
    <submittedName>
        <fullName evidence="3">Endo-beta-N-acetylglucosaminidase D</fullName>
    </submittedName>
</protein>
<accession>A0A379EDK5</accession>
<dbReference type="GO" id="GO:0005829">
    <property type="term" value="C:cytosol"/>
    <property type="evidence" value="ECO:0007669"/>
    <property type="project" value="UniProtKB-SubCell"/>
</dbReference>
<dbReference type="PROSITE" id="PS01095">
    <property type="entry name" value="GH18_1"/>
    <property type="match status" value="1"/>
</dbReference>
<dbReference type="PANTHER" id="PTHR13246:SF1">
    <property type="entry name" value="CYTOSOLIC ENDO-BETA-N-ACETYLGLUCOSAMINIDASE"/>
    <property type="match status" value="1"/>
</dbReference>